<dbReference type="Proteomes" id="UP000826254">
    <property type="component" value="Chromosome"/>
</dbReference>
<keyword evidence="5" id="KW-1185">Reference proteome</keyword>
<feature type="transmembrane region" description="Helical" evidence="2">
    <location>
        <begin position="66"/>
        <end position="84"/>
    </location>
</feature>
<dbReference type="RefSeq" id="WP_222608249.1">
    <property type="nucleotide sequence ID" value="NZ_CP081958.1"/>
</dbReference>
<reference evidence="4 5" key="1">
    <citation type="journal article" date="2021" name="Int. J. Syst. Evol. Microbiol.">
        <title>Halobaculum halophilum sp. nov. and Halobaculum salinum sp. nov., isolated from salt lake and saline soil.</title>
        <authorList>
            <person name="Cui H.L."/>
            <person name="Shi X.W."/>
            <person name="Yin X.M."/>
            <person name="Yang X.Y."/>
            <person name="Hou J."/>
            <person name="Zhu L."/>
        </authorList>
    </citation>
    <scope>NUCLEOTIDE SEQUENCE [LARGE SCALE GENOMIC DNA]</scope>
    <source>
        <strain evidence="4 5">NBRC 109044</strain>
    </source>
</reference>
<dbReference type="EMBL" id="CP081958">
    <property type="protein sequence ID" value="QZP38449.1"/>
    <property type="molecule type" value="Genomic_DNA"/>
</dbReference>
<feature type="compositionally biased region" description="Low complexity" evidence="1">
    <location>
        <begin position="324"/>
        <end position="334"/>
    </location>
</feature>
<keyword evidence="2" id="KW-1133">Transmembrane helix</keyword>
<keyword evidence="2" id="KW-0812">Transmembrane</keyword>
<evidence type="ECO:0000313" key="4">
    <source>
        <dbReference type="EMBL" id="QZP38449.1"/>
    </source>
</evidence>
<organism evidence="4 5">
    <name type="scientific">Halobaculum magnesiiphilum</name>
    <dbReference type="NCBI Taxonomy" id="1017351"/>
    <lineage>
        <taxon>Archaea</taxon>
        <taxon>Methanobacteriati</taxon>
        <taxon>Methanobacteriota</taxon>
        <taxon>Stenosarchaea group</taxon>
        <taxon>Halobacteria</taxon>
        <taxon>Halobacteriales</taxon>
        <taxon>Haloferacaceae</taxon>
        <taxon>Halobaculum</taxon>
    </lineage>
</organism>
<feature type="transmembrane region" description="Helical" evidence="2">
    <location>
        <begin position="90"/>
        <end position="108"/>
    </location>
</feature>
<proteinExistence type="predicted"/>
<feature type="compositionally biased region" description="Acidic residues" evidence="1">
    <location>
        <begin position="311"/>
        <end position="322"/>
    </location>
</feature>
<dbReference type="KEGG" id="hmp:K6T50_04725"/>
<feature type="region of interest" description="Disordered" evidence="1">
    <location>
        <begin position="1"/>
        <end position="37"/>
    </location>
</feature>
<evidence type="ECO:0000256" key="1">
    <source>
        <dbReference type="SAM" id="MobiDB-lite"/>
    </source>
</evidence>
<evidence type="ECO:0000313" key="5">
    <source>
        <dbReference type="Proteomes" id="UP000826254"/>
    </source>
</evidence>
<accession>A0A8T8WF14</accession>
<dbReference type="AlphaFoldDB" id="A0A8T8WF14"/>
<dbReference type="InterPro" id="IPR058288">
    <property type="entry name" value="DUF7982"/>
</dbReference>
<feature type="region of interest" description="Disordered" evidence="1">
    <location>
        <begin position="300"/>
        <end position="334"/>
    </location>
</feature>
<evidence type="ECO:0000259" key="3">
    <source>
        <dbReference type="Pfam" id="PF25939"/>
    </source>
</evidence>
<feature type="compositionally biased region" description="Basic and acidic residues" evidence="1">
    <location>
        <begin position="21"/>
        <end position="37"/>
    </location>
</feature>
<sequence>MSGDADGTVPKENGASAGATDDERGGEQDDDRDGRTLRARVDLLEAENRRLRRAYERQRRTEHRRAAAALVGVGAAALAGAAAFPSVREVLVVVAAIGVFGGVLTRYLTPERFVSASVVGRVYEALAGNEASLAAELGLRSDRVYVPVDGPDTARLFVPERDDYDLPDAETLSGNTLVVTGSDAERGLSLTPTGAPLYREFERSATGEPASVPGRLGDELAEAVVEAFELASSVTTAVDPAEGRASFEVVGGALGDGSDFDDPVASTLAVGLAVGLGVPVSAEVAPGEGSYTVTCRWDVNAVGGDGRDESASDGDATDDGAGDGDPVGSDSERS</sequence>
<gene>
    <name evidence="4" type="ORF">K6T50_04725</name>
</gene>
<name>A0A8T8WF14_9EURY</name>
<feature type="domain" description="DUF7982" evidence="3">
    <location>
        <begin position="36"/>
        <end position="297"/>
    </location>
</feature>
<dbReference type="Pfam" id="PF25939">
    <property type="entry name" value="DUF7982"/>
    <property type="match status" value="1"/>
</dbReference>
<evidence type="ECO:0000256" key="2">
    <source>
        <dbReference type="SAM" id="Phobius"/>
    </source>
</evidence>
<protein>
    <recommendedName>
        <fullName evidence="3">DUF7982 domain-containing protein</fullName>
    </recommendedName>
</protein>
<keyword evidence="2" id="KW-0472">Membrane</keyword>
<dbReference type="GeneID" id="67177421"/>